<evidence type="ECO:0000256" key="1">
    <source>
        <dbReference type="ARBA" id="ARBA00002190"/>
    </source>
</evidence>
<protein>
    <submittedName>
        <fullName evidence="6">Transposase, Mutator family</fullName>
    </submittedName>
</protein>
<keyword evidence="4" id="KW-0238">DNA-binding</keyword>
<organism evidence="6 7">
    <name type="scientific">Lentibacillus persicus</name>
    <dbReference type="NCBI Taxonomy" id="640948"/>
    <lineage>
        <taxon>Bacteria</taxon>
        <taxon>Bacillati</taxon>
        <taxon>Bacillota</taxon>
        <taxon>Bacilli</taxon>
        <taxon>Bacillales</taxon>
        <taxon>Bacillaceae</taxon>
        <taxon>Lentibacillus</taxon>
    </lineage>
</organism>
<comment type="function">
    <text evidence="1">Required for the transposition of the insertion element.</text>
</comment>
<sequence length="82" mass="9694">MTQIQFTLNMDKLKDSIMNSNIEAVTKSTIVLILNEYMEKERDEYLNNKPYERGTGSRDYRNGYYTRSLMLEVGKVELHVPR</sequence>
<keyword evidence="7" id="KW-1185">Reference proteome</keyword>
<comment type="similarity">
    <text evidence="2">Belongs to the transposase mutator family.</text>
</comment>
<name>A0A1I1U3G0_9BACI</name>
<reference evidence="7" key="1">
    <citation type="submission" date="2016-10" db="EMBL/GenBank/DDBJ databases">
        <authorList>
            <person name="Varghese N."/>
            <person name="Submissions S."/>
        </authorList>
    </citation>
    <scope>NUCLEOTIDE SEQUENCE [LARGE SCALE GENOMIC DNA]</scope>
    <source>
        <strain evidence="7">DSM 22530</strain>
    </source>
</reference>
<evidence type="ECO:0000313" key="7">
    <source>
        <dbReference type="Proteomes" id="UP000199474"/>
    </source>
</evidence>
<evidence type="ECO:0000256" key="2">
    <source>
        <dbReference type="ARBA" id="ARBA00010961"/>
    </source>
</evidence>
<dbReference type="EMBL" id="FOMR01000003">
    <property type="protein sequence ID" value="SFD65337.1"/>
    <property type="molecule type" value="Genomic_DNA"/>
</dbReference>
<dbReference type="InterPro" id="IPR001207">
    <property type="entry name" value="Transposase_mutator"/>
</dbReference>
<evidence type="ECO:0000256" key="4">
    <source>
        <dbReference type="ARBA" id="ARBA00023125"/>
    </source>
</evidence>
<gene>
    <name evidence="6" type="ORF">SAMN05216238_1031</name>
</gene>
<dbReference type="Pfam" id="PF00872">
    <property type="entry name" value="Transposase_mut"/>
    <property type="match status" value="1"/>
</dbReference>
<dbReference type="RefSeq" id="WP_177183345.1">
    <property type="nucleotide sequence ID" value="NZ_FOMR01000003.1"/>
</dbReference>
<keyword evidence="5" id="KW-0233">DNA recombination</keyword>
<dbReference type="GO" id="GO:0003677">
    <property type="term" value="F:DNA binding"/>
    <property type="evidence" value="ECO:0007669"/>
    <property type="project" value="UniProtKB-KW"/>
</dbReference>
<dbReference type="GO" id="GO:0004803">
    <property type="term" value="F:transposase activity"/>
    <property type="evidence" value="ECO:0007669"/>
    <property type="project" value="InterPro"/>
</dbReference>
<evidence type="ECO:0000313" key="6">
    <source>
        <dbReference type="EMBL" id="SFD65337.1"/>
    </source>
</evidence>
<feature type="non-terminal residue" evidence="6">
    <location>
        <position position="82"/>
    </location>
</feature>
<evidence type="ECO:0000256" key="3">
    <source>
        <dbReference type="ARBA" id="ARBA00022578"/>
    </source>
</evidence>
<dbReference type="AlphaFoldDB" id="A0A1I1U3G0"/>
<proteinExistence type="inferred from homology"/>
<accession>A0A1I1U3G0</accession>
<keyword evidence="3" id="KW-0815">Transposition</keyword>
<dbReference type="Proteomes" id="UP000199474">
    <property type="component" value="Unassembled WGS sequence"/>
</dbReference>
<dbReference type="STRING" id="640948.SAMN05216238_1031"/>
<evidence type="ECO:0000256" key="5">
    <source>
        <dbReference type="ARBA" id="ARBA00023172"/>
    </source>
</evidence>
<dbReference type="GO" id="GO:0006313">
    <property type="term" value="P:DNA transposition"/>
    <property type="evidence" value="ECO:0007669"/>
    <property type="project" value="InterPro"/>
</dbReference>